<evidence type="ECO:0000313" key="4">
    <source>
        <dbReference type="EMBL" id="POM63624.1"/>
    </source>
</evidence>
<feature type="domain" description="B box-type" evidence="3">
    <location>
        <begin position="10"/>
        <end position="44"/>
    </location>
</feature>
<proteinExistence type="predicted"/>
<dbReference type="PROSITE" id="PS50119">
    <property type="entry name" value="ZF_BBOX"/>
    <property type="match status" value="1"/>
</dbReference>
<dbReference type="CDD" id="cd19757">
    <property type="entry name" value="Bbox1"/>
    <property type="match status" value="1"/>
</dbReference>
<evidence type="ECO:0000313" key="5">
    <source>
        <dbReference type="Proteomes" id="UP000237271"/>
    </source>
</evidence>
<comment type="caution">
    <text evidence="4">The sequence shown here is derived from an EMBL/GenBank/DDBJ whole genome shotgun (WGS) entry which is preliminary data.</text>
</comment>
<accession>A0A2P4XDK0</accession>
<reference evidence="4 5" key="1">
    <citation type="journal article" date="2017" name="Genome Biol. Evol.">
        <title>Phytophthora megakarya and P. palmivora, closely related causal agents of cacao black pod rot, underwent increases in genome sizes and gene numbers by different mechanisms.</title>
        <authorList>
            <person name="Ali S.S."/>
            <person name="Shao J."/>
            <person name="Lary D.J."/>
            <person name="Kronmiller B."/>
            <person name="Shen D."/>
            <person name="Strem M.D."/>
            <person name="Amoako-Attah I."/>
            <person name="Akrofi A.Y."/>
            <person name="Begoude B.A."/>
            <person name="Ten Hoopen G.M."/>
            <person name="Coulibaly K."/>
            <person name="Kebe B.I."/>
            <person name="Melnick R.L."/>
            <person name="Guiltinan M.J."/>
            <person name="Tyler B.M."/>
            <person name="Meinhardt L.W."/>
            <person name="Bailey B.A."/>
        </authorList>
    </citation>
    <scope>NUCLEOTIDE SEQUENCE [LARGE SCALE GENOMIC DNA]</scope>
    <source>
        <strain evidence="5">sbr112.9</strain>
    </source>
</reference>
<feature type="compositionally biased region" description="Low complexity" evidence="2">
    <location>
        <begin position="70"/>
        <end position="82"/>
    </location>
</feature>
<gene>
    <name evidence="4" type="ORF">PHPALM_20948</name>
</gene>
<feature type="region of interest" description="Disordered" evidence="2">
    <location>
        <begin position="58"/>
        <end position="87"/>
    </location>
</feature>
<protein>
    <submittedName>
        <fullName evidence="4">Zinc ion binding protein</fullName>
    </submittedName>
</protein>
<keyword evidence="1" id="KW-0479">Metal-binding</keyword>
<feature type="non-terminal residue" evidence="4">
    <location>
        <position position="154"/>
    </location>
</feature>
<sequence>MVQDDSEDHHSPGVCDVCAATAAALRCEACHLDLCVACSRSRHRSSLHLTTGRFRFYGPEPDADQSGYESPATASAPSSPAAQELRRSSTSDALWGFDDALAQSLRALTFAPDEDKNVETERRPRSFSDYAERWRAQGELSEVGELWDAMRTDL</sequence>
<evidence type="ECO:0000256" key="2">
    <source>
        <dbReference type="SAM" id="MobiDB-lite"/>
    </source>
</evidence>
<dbReference type="InterPro" id="IPR000315">
    <property type="entry name" value="Znf_B-box"/>
</dbReference>
<keyword evidence="1" id="KW-0862">Zinc</keyword>
<evidence type="ECO:0000259" key="3">
    <source>
        <dbReference type="PROSITE" id="PS50119"/>
    </source>
</evidence>
<evidence type="ECO:0000256" key="1">
    <source>
        <dbReference type="PROSITE-ProRule" id="PRU00024"/>
    </source>
</evidence>
<keyword evidence="1" id="KW-0863">Zinc-finger</keyword>
<dbReference type="Proteomes" id="UP000237271">
    <property type="component" value="Unassembled WGS sequence"/>
</dbReference>
<keyword evidence="5" id="KW-1185">Reference proteome</keyword>
<organism evidence="4 5">
    <name type="scientific">Phytophthora palmivora</name>
    <dbReference type="NCBI Taxonomy" id="4796"/>
    <lineage>
        <taxon>Eukaryota</taxon>
        <taxon>Sar</taxon>
        <taxon>Stramenopiles</taxon>
        <taxon>Oomycota</taxon>
        <taxon>Peronosporomycetes</taxon>
        <taxon>Peronosporales</taxon>
        <taxon>Peronosporaceae</taxon>
        <taxon>Phytophthora</taxon>
    </lineage>
</organism>
<dbReference type="AlphaFoldDB" id="A0A2P4XDK0"/>
<dbReference type="EMBL" id="NCKW01011376">
    <property type="protein sequence ID" value="POM63624.1"/>
    <property type="molecule type" value="Genomic_DNA"/>
</dbReference>
<dbReference type="GO" id="GO:0008270">
    <property type="term" value="F:zinc ion binding"/>
    <property type="evidence" value="ECO:0007669"/>
    <property type="project" value="UniProtKB-KW"/>
</dbReference>
<name>A0A2P4XDK0_9STRA</name>